<feature type="transmembrane region" description="Helical" evidence="7">
    <location>
        <begin position="92"/>
        <end position="116"/>
    </location>
</feature>
<feature type="transmembrane region" description="Helical" evidence="7">
    <location>
        <begin position="217"/>
        <end position="240"/>
    </location>
</feature>
<keyword evidence="5 7" id="KW-1133">Transmembrane helix</keyword>
<evidence type="ECO:0000313" key="10">
    <source>
        <dbReference type="EMBL" id="CCH78623.1"/>
    </source>
</evidence>
<feature type="transmembrane region" description="Helical" evidence="7">
    <location>
        <begin position="161"/>
        <end position="180"/>
    </location>
</feature>
<feature type="transmembrane region" description="Helical" evidence="7">
    <location>
        <begin position="34"/>
        <end position="56"/>
    </location>
</feature>
<gene>
    <name evidence="10" type="primary">frlM</name>
    <name evidence="10" type="ORF">BN12_310011</name>
</gene>
<evidence type="ECO:0000259" key="9">
    <source>
        <dbReference type="PROSITE" id="PS50928"/>
    </source>
</evidence>
<feature type="transmembrane region" description="Helical" evidence="7">
    <location>
        <begin position="263"/>
        <end position="283"/>
    </location>
</feature>
<accession>A0A077LXJ6</accession>
<sequence length="298" mass="32844">MTTSTSTPTVQSPVRSAPPPTSTVRVVGRRLRGLAVALLLAVLAIAVLYPLLWMVLSSFKDNREVFDHPWGLPGQLRWENFAKASSAGVVRYFVNSIIVTAASIVTTVLISAWAAFSLTRLKIRFGGFALGVVLGGLMIAPTVALIPLFGLLQSLHIYDTYWALIVLYTAFRIPFTTFLIRAYMIDLPREVDEAAILDGCSKSQAFWQVILPMCRPILVSSALLHALFAWNEFAFALVFLNNPNLKTLPVGLMDMQSRLLTDWPVQFAGLTMAALPMVVLFLIGQRQFLRGLTEGMGK</sequence>
<dbReference type="Pfam" id="PF00528">
    <property type="entry name" value="BPD_transp_1"/>
    <property type="match status" value="1"/>
</dbReference>
<evidence type="ECO:0000313" key="11">
    <source>
        <dbReference type="Proteomes" id="UP000035721"/>
    </source>
</evidence>
<dbReference type="Gene3D" id="1.10.3720.10">
    <property type="entry name" value="MetI-like"/>
    <property type="match status" value="1"/>
</dbReference>
<dbReference type="AlphaFoldDB" id="A0A077LXJ6"/>
<protein>
    <submittedName>
        <fullName evidence="10">Putative fructose-amino acid permease</fullName>
    </submittedName>
</protein>
<feature type="transmembrane region" description="Helical" evidence="7">
    <location>
        <begin position="128"/>
        <end position="149"/>
    </location>
</feature>
<keyword evidence="2 7" id="KW-0813">Transport</keyword>
<dbReference type="RefSeq" id="WP_235432311.1">
    <property type="nucleotide sequence ID" value="NZ_HF570958.1"/>
</dbReference>
<dbReference type="Proteomes" id="UP000035721">
    <property type="component" value="Unassembled WGS sequence"/>
</dbReference>
<dbReference type="InterPro" id="IPR035906">
    <property type="entry name" value="MetI-like_sf"/>
</dbReference>
<keyword evidence="4 7" id="KW-0812">Transmembrane</keyword>
<evidence type="ECO:0000256" key="6">
    <source>
        <dbReference type="ARBA" id="ARBA00023136"/>
    </source>
</evidence>
<evidence type="ECO:0000256" key="5">
    <source>
        <dbReference type="ARBA" id="ARBA00022989"/>
    </source>
</evidence>
<dbReference type="SUPFAM" id="SSF161098">
    <property type="entry name" value="MetI-like"/>
    <property type="match status" value="1"/>
</dbReference>
<comment type="caution">
    <text evidence="10">The sequence shown here is derived from an EMBL/GenBank/DDBJ whole genome shotgun (WGS) entry which is preliminary data.</text>
</comment>
<feature type="domain" description="ABC transmembrane type-1" evidence="9">
    <location>
        <begin position="93"/>
        <end position="284"/>
    </location>
</feature>
<evidence type="ECO:0000256" key="2">
    <source>
        <dbReference type="ARBA" id="ARBA00022448"/>
    </source>
</evidence>
<evidence type="ECO:0000256" key="7">
    <source>
        <dbReference type="RuleBase" id="RU363032"/>
    </source>
</evidence>
<dbReference type="EMBL" id="CAJB01000235">
    <property type="protein sequence ID" value="CCH78623.1"/>
    <property type="molecule type" value="Genomic_DNA"/>
</dbReference>
<dbReference type="GO" id="GO:0005886">
    <property type="term" value="C:plasma membrane"/>
    <property type="evidence" value="ECO:0007669"/>
    <property type="project" value="UniProtKB-SubCell"/>
</dbReference>
<keyword evidence="3" id="KW-1003">Cell membrane</keyword>
<feature type="region of interest" description="Disordered" evidence="8">
    <location>
        <begin position="1"/>
        <end position="21"/>
    </location>
</feature>
<dbReference type="InterPro" id="IPR000515">
    <property type="entry name" value="MetI-like"/>
</dbReference>
<dbReference type="GO" id="GO:0055085">
    <property type="term" value="P:transmembrane transport"/>
    <property type="evidence" value="ECO:0007669"/>
    <property type="project" value="InterPro"/>
</dbReference>
<dbReference type="PANTHER" id="PTHR43744:SF12">
    <property type="entry name" value="ABC TRANSPORTER PERMEASE PROTEIN MG189-RELATED"/>
    <property type="match status" value="1"/>
</dbReference>
<evidence type="ECO:0000256" key="8">
    <source>
        <dbReference type="SAM" id="MobiDB-lite"/>
    </source>
</evidence>
<comment type="similarity">
    <text evidence="7">Belongs to the binding-protein-dependent transport system permease family.</text>
</comment>
<keyword evidence="6 7" id="KW-0472">Membrane</keyword>
<feature type="compositionally biased region" description="Low complexity" evidence="8">
    <location>
        <begin position="1"/>
        <end position="15"/>
    </location>
</feature>
<comment type="subcellular location">
    <subcellularLocation>
        <location evidence="1 7">Cell membrane</location>
        <topology evidence="1 7">Multi-pass membrane protein</topology>
    </subcellularLocation>
</comment>
<reference evidence="10 11" key="1">
    <citation type="journal article" date="2013" name="ISME J.">
        <title>A metabolic model for members of the genus Tetrasphaera involved in enhanced biological phosphorus removal.</title>
        <authorList>
            <person name="Kristiansen R."/>
            <person name="Nguyen H.T.T."/>
            <person name="Saunders A.M."/>
            <person name="Nielsen J.L."/>
            <person name="Wimmer R."/>
            <person name="Le V.Q."/>
            <person name="McIlroy S.J."/>
            <person name="Petrovski S."/>
            <person name="Seviour R.J."/>
            <person name="Calteau A."/>
            <person name="Nielsen K.L."/>
            <person name="Nielsen P.H."/>
        </authorList>
    </citation>
    <scope>NUCLEOTIDE SEQUENCE [LARGE SCALE GENOMIC DNA]</scope>
    <source>
        <strain evidence="10 11">T1-X7</strain>
    </source>
</reference>
<dbReference type="PANTHER" id="PTHR43744">
    <property type="entry name" value="ABC TRANSPORTER PERMEASE PROTEIN MG189-RELATED-RELATED"/>
    <property type="match status" value="1"/>
</dbReference>
<organism evidence="10 11">
    <name type="scientific">Nostocoides japonicum T1-X7</name>
    <dbReference type="NCBI Taxonomy" id="1194083"/>
    <lineage>
        <taxon>Bacteria</taxon>
        <taxon>Bacillati</taxon>
        <taxon>Actinomycetota</taxon>
        <taxon>Actinomycetes</taxon>
        <taxon>Micrococcales</taxon>
        <taxon>Intrasporangiaceae</taxon>
        <taxon>Nostocoides</taxon>
    </lineage>
</organism>
<dbReference type="PROSITE" id="PS00430">
    <property type="entry name" value="TONB_DEPENDENT_REC_1"/>
    <property type="match status" value="1"/>
</dbReference>
<name>A0A077LXJ6_9MICO</name>
<dbReference type="InterPro" id="IPR010916">
    <property type="entry name" value="TonB_box_CS"/>
</dbReference>
<evidence type="ECO:0000256" key="3">
    <source>
        <dbReference type="ARBA" id="ARBA00022475"/>
    </source>
</evidence>
<proteinExistence type="inferred from homology"/>
<dbReference type="STRING" id="1194083.BN12_310011"/>
<dbReference type="CDD" id="cd06261">
    <property type="entry name" value="TM_PBP2"/>
    <property type="match status" value="1"/>
</dbReference>
<evidence type="ECO:0000256" key="4">
    <source>
        <dbReference type="ARBA" id="ARBA00022692"/>
    </source>
</evidence>
<evidence type="ECO:0000256" key="1">
    <source>
        <dbReference type="ARBA" id="ARBA00004651"/>
    </source>
</evidence>
<dbReference type="PROSITE" id="PS50928">
    <property type="entry name" value="ABC_TM1"/>
    <property type="match status" value="1"/>
</dbReference>
<keyword evidence="11" id="KW-1185">Reference proteome</keyword>